<organism evidence="1 2">
    <name type="scientific">Frisingicoccus caecimuris</name>
    <dbReference type="NCBI Taxonomy" id="1796636"/>
    <lineage>
        <taxon>Bacteria</taxon>
        <taxon>Bacillati</taxon>
        <taxon>Bacillota</taxon>
        <taxon>Clostridia</taxon>
        <taxon>Lachnospirales</taxon>
        <taxon>Lachnospiraceae</taxon>
        <taxon>Frisingicoccus</taxon>
    </lineage>
</organism>
<keyword evidence="2" id="KW-1185">Reference proteome</keyword>
<comment type="caution">
    <text evidence="1">The sequence shown here is derived from an EMBL/GenBank/DDBJ whole genome shotgun (WGS) entry which is preliminary data.</text>
</comment>
<protein>
    <submittedName>
        <fullName evidence="1">Uncharacterized protein</fullName>
    </submittedName>
</protein>
<name>A0A4R2LI70_9FIRM</name>
<gene>
    <name evidence="1" type="ORF">EV212_102281</name>
</gene>
<evidence type="ECO:0000313" key="2">
    <source>
        <dbReference type="Proteomes" id="UP000295711"/>
    </source>
</evidence>
<dbReference type="AlphaFoldDB" id="A0A4R2LI70"/>
<sequence>MSIRYLPLSGLLQLCFKGHTEGKILENDTEILHQICLIAYTAWKRGKEPENAENEQEVPVGAGVLLK</sequence>
<evidence type="ECO:0000313" key="1">
    <source>
        <dbReference type="EMBL" id="TCO85963.1"/>
    </source>
</evidence>
<reference evidence="1 2" key="1">
    <citation type="submission" date="2019-03" db="EMBL/GenBank/DDBJ databases">
        <title>Genomic Encyclopedia of Type Strains, Phase IV (KMG-IV): sequencing the most valuable type-strain genomes for metagenomic binning, comparative biology and taxonomic classification.</title>
        <authorList>
            <person name="Goeker M."/>
        </authorList>
    </citation>
    <scope>NUCLEOTIDE SEQUENCE [LARGE SCALE GENOMIC DNA]</scope>
    <source>
        <strain evidence="1 2">DSM 28559</strain>
    </source>
</reference>
<proteinExistence type="predicted"/>
<accession>A0A4R2LI70</accession>
<dbReference type="EMBL" id="SLXA01000002">
    <property type="protein sequence ID" value="TCO85963.1"/>
    <property type="molecule type" value="Genomic_DNA"/>
</dbReference>
<dbReference type="Proteomes" id="UP000295711">
    <property type="component" value="Unassembled WGS sequence"/>
</dbReference>